<reference evidence="1" key="1">
    <citation type="submission" date="2022-06" db="EMBL/GenBank/DDBJ databases">
        <title>Phylogenomic reconstructions and comparative analyses of Kickxellomycotina fungi.</title>
        <authorList>
            <person name="Reynolds N.K."/>
            <person name="Stajich J.E."/>
            <person name="Barry K."/>
            <person name="Grigoriev I.V."/>
            <person name="Crous P."/>
            <person name="Smith M.E."/>
        </authorList>
    </citation>
    <scope>NUCLEOTIDE SEQUENCE</scope>
    <source>
        <strain evidence="1">RSA 2271</strain>
    </source>
</reference>
<gene>
    <name evidence="1" type="ORF">EV182_007022</name>
</gene>
<feature type="non-terminal residue" evidence="1">
    <location>
        <position position="156"/>
    </location>
</feature>
<keyword evidence="2" id="KW-1185">Reference proteome</keyword>
<name>A0ACC1HL37_9FUNG</name>
<comment type="caution">
    <text evidence="1">The sequence shown here is derived from an EMBL/GenBank/DDBJ whole genome shotgun (WGS) entry which is preliminary data.</text>
</comment>
<dbReference type="Proteomes" id="UP001145114">
    <property type="component" value="Unassembled WGS sequence"/>
</dbReference>
<sequence>MAGTERIELVKDQVFADHDAFVAYVRRYATEHGFNVRLDDVERDKGGIIRKRDIVCSSEGIPRARDSRSGGSDKKKDHSKHEGSDSKDSPRDADSNTANSPRSSATPAPQSFAGGDSLVASSPFSSGVQRRKSMKTGCRWLARASRQSSGVWKIIM</sequence>
<proteinExistence type="predicted"/>
<evidence type="ECO:0000313" key="2">
    <source>
        <dbReference type="Proteomes" id="UP001145114"/>
    </source>
</evidence>
<dbReference type="EMBL" id="JAMZIH010003117">
    <property type="protein sequence ID" value="KAJ1677031.1"/>
    <property type="molecule type" value="Genomic_DNA"/>
</dbReference>
<accession>A0ACC1HL37</accession>
<evidence type="ECO:0000313" key="1">
    <source>
        <dbReference type="EMBL" id="KAJ1677031.1"/>
    </source>
</evidence>
<protein>
    <submittedName>
        <fullName evidence="1">Uncharacterized protein</fullName>
    </submittedName>
</protein>
<organism evidence="1 2">
    <name type="scientific">Spiromyces aspiralis</name>
    <dbReference type="NCBI Taxonomy" id="68401"/>
    <lineage>
        <taxon>Eukaryota</taxon>
        <taxon>Fungi</taxon>
        <taxon>Fungi incertae sedis</taxon>
        <taxon>Zoopagomycota</taxon>
        <taxon>Kickxellomycotina</taxon>
        <taxon>Kickxellomycetes</taxon>
        <taxon>Kickxellales</taxon>
        <taxon>Kickxellaceae</taxon>
        <taxon>Spiromyces</taxon>
    </lineage>
</organism>